<reference evidence="2" key="1">
    <citation type="submission" date="2020-03" db="EMBL/GenBank/DDBJ databases">
        <title>Draft sequencing of Calidifontibacter sp. DB0510.</title>
        <authorList>
            <person name="Kim D.-U."/>
        </authorList>
    </citation>
    <scope>NUCLEOTIDE SEQUENCE</scope>
    <source>
        <strain evidence="2">DB0510</strain>
    </source>
</reference>
<sequence length="139" mass="16242">MAESARLAEVARRVDECVAMLHAQSGLRPWHVTDTECLDAGFPYYREEHGRLFYRVQEKGRTLREDVVDDVEELVHLVMVDLVSEVAGAYELAHRRKGEDTRRQWFHLTEAWLTAMDPRWGALERERQALILRAYPFSS</sequence>
<feature type="domain" description="Immunity protein 63" evidence="1">
    <location>
        <begin position="53"/>
        <end position="122"/>
    </location>
</feature>
<dbReference type="RefSeq" id="WP_166196674.1">
    <property type="nucleotide sequence ID" value="NZ_JAAOIV010000007.1"/>
</dbReference>
<dbReference type="EMBL" id="JAAOIV010000007">
    <property type="protein sequence ID" value="NHN56163.1"/>
    <property type="molecule type" value="Genomic_DNA"/>
</dbReference>
<accession>A0A967EHC3</accession>
<proteinExistence type="predicted"/>
<dbReference type="InterPro" id="IPR028952">
    <property type="entry name" value="Imm63"/>
</dbReference>
<gene>
    <name evidence="2" type="ORF">G9U51_10275</name>
</gene>
<evidence type="ECO:0000313" key="3">
    <source>
        <dbReference type="Proteomes" id="UP000744769"/>
    </source>
</evidence>
<keyword evidence="3" id="KW-1185">Reference proteome</keyword>
<dbReference type="AlphaFoldDB" id="A0A967EHC3"/>
<dbReference type="Proteomes" id="UP000744769">
    <property type="component" value="Unassembled WGS sequence"/>
</dbReference>
<comment type="caution">
    <text evidence="2">The sequence shown here is derived from an EMBL/GenBank/DDBJ whole genome shotgun (WGS) entry which is preliminary data.</text>
</comment>
<organism evidence="2 3">
    <name type="scientific">Metallococcus carri</name>
    <dbReference type="NCBI Taxonomy" id="1656884"/>
    <lineage>
        <taxon>Bacteria</taxon>
        <taxon>Bacillati</taxon>
        <taxon>Actinomycetota</taxon>
        <taxon>Actinomycetes</taxon>
        <taxon>Micrococcales</taxon>
        <taxon>Dermacoccaceae</taxon>
        <taxon>Metallococcus</taxon>
    </lineage>
</organism>
<evidence type="ECO:0000313" key="2">
    <source>
        <dbReference type="EMBL" id="NHN56163.1"/>
    </source>
</evidence>
<evidence type="ECO:0000259" key="1">
    <source>
        <dbReference type="Pfam" id="PF15599"/>
    </source>
</evidence>
<protein>
    <recommendedName>
        <fullName evidence="1">Immunity protein 63 domain-containing protein</fullName>
    </recommendedName>
</protein>
<name>A0A967EHC3_9MICO</name>
<dbReference type="Pfam" id="PF15599">
    <property type="entry name" value="Imm63"/>
    <property type="match status" value="1"/>
</dbReference>